<comment type="cofactor">
    <cofactor evidence="10">
        <name>Mg(2+)</name>
        <dbReference type="ChEBI" id="CHEBI:18420"/>
    </cofactor>
    <text evidence="10">Binds 1 Mg(2+) ion per subunit. The magnesium ion binds only when substrate is bound.</text>
</comment>
<dbReference type="Gene3D" id="3.90.79.10">
    <property type="entry name" value="Nucleoside Triphosphate Pyrophosphohydrolase"/>
    <property type="match status" value="1"/>
</dbReference>
<evidence type="ECO:0000256" key="1">
    <source>
        <dbReference type="ARBA" id="ARBA00004826"/>
    </source>
</evidence>
<feature type="binding site" evidence="10">
    <location>
        <position position="118"/>
    </location>
    <ligand>
        <name>Mn(2+)</name>
        <dbReference type="ChEBI" id="CHEBI:29035"/>
    </ligand>
</feature>
<dbReference type="InterPro" id="IPR015797">
    <property type="entry name" value="NUDIX_hydrolase-like_dom_sf"/>
</dbReference>
<evidence type="ECO:0000256" key="11">
    <source>
        <dbReference type="PIRSR" id="PIRSR018427-1"/>
    </source>
</evidence>
<feature type="binding site" evidence="10">
    <location>
        <position position="27"/>
    </location>
    <ligand>
        <name>Mn(2+)</name>
        <dbReference type="ChEBI" id="CHEBI:29035"/>
    </ligand>
</feature>
<keyword evidence="8 10" id="KW-0414">Isoprene biosynthesis</keyword>
<feature type="binding site" evidence="10">
    <location>
        <position position="116"/>
    </location>
    <ligand>
        <name>Mn(2+)</name>
        <dbReference type="ChEBI" id="CHEBI:29035"/>
    </ligand>
</feature>
<evidence type="ECO:0000256" key="9">
    <source>
        <dbReference type="ARBA" id="ARBA00023235"/>
    </source>
</evidence>
<dbReference type="PANTHER" id="PTHR10885:SF0">
    <property type="entry name" value="ISOPENTENYL-DIPHOSPHATE DELTA-ISOMERASE"/>
    <property type="match status" value="1"/>
</dbReference>
<keyword evidence="6 10" id="KW-0460">Magnesium</keyword>
<dbReference type="NCBIfam" id="TIGR02150">
    <property type="entry name" value="IPP_isom_1"/>
    <property type="match status" value="1"/>
</dbReference>
<feature type="domain" description="Nudix hydrolase" evidence="12">
    <location>
        <begin position="32"/>
        <end position="168"/>
    </location>
</feature>
<dbReference type="InterPro" id="IPR011876">
    <property type="entry name" value="IsopentenylPP_isomerase_typ1"/>
</dbReference>
<dbReference type="RefSeq" id="WP_074711688.1">
    <property type="nucleotide sequence ID" value="NZ_FNTV01000001.1"/>
</dbReference>
<dbReference type="EC" id="5.3.3.2" evidence="3 10"/>
<evidence type="ECO:0000313" key="14">
    <source>
        <dbReference type="Proteomes" id="UP000182725"/>
    </source>
</evidence>
<dbReference type="FunFam" id="3.90.79.10:FF:000009">
    <property type="entry name" value="Isopentenyl-diphosphate Delta-isomerase"/>
    <property type="match status" value="1"/>
</dbReference>
<evidence type="ECO:0000256" key="5">
    <source>
        <dbReference type="ARBA" id="ARBA00022723"/>
    </source>
</evidence>
<evidence type="ECO:0000256" key="3">
    <source>
        <dbReference type="ARBA" id="ARBA00012057"/>
    </source>
</evidence>
<dbReference type="EMBL" id="FNTV01000001">
    <property type="protein sequence ID" value="SEE71098.1"/>
    <property type="molecule type" value="Genomic_DNA"/>
</dbReference>
<dbReference type="InterPro" id="IPR000086">
    <property type="entry name" value="NUDIX_hydrolase_dom"/>
</dbReference>
<dbReference type="HAMAP" id="MF_00202">
    <property type="entry name" value="Idi"/>
    <property type="match status" value="1"/>
</dbReference>
<evidence type="ECO:0000256" key="7">
    <source>
        <dbReference type="ARBA" id="ARBA00023211"/>
    </source>
</evidence>
<dbReference type="Proteomes" id="UP000182725">
    <property type="component" value="Unassembled WGS sequence"/>
</dbReference>
<dbReference type="SUPFAM" id="SSF55811">
    <property type="entry name" value="Nudix"/>
    <property type="match status" value="1"/>
</dbReference>
<keyword evidence="7 10" id="KW-0464">Manganese</keyword>
<dbReference type="GO" id="GO:0004452">
    <property type="term" value="F:isopentenyl-diphosphate delta-isomerase activity"/>
    <property type="evidence" value="ECO:0007669"/>
    <property type="project" value="UniProtKB-UniRule"/>
</dbReference>
<comment type="subcellular location">
    <subcellularLocation>
        <location evidence="10">Cytoplasm</location>
    </subcellularLocation>
</comment>
<dbReference type="NCBIfam" id="NF002995">
    <property type="entry name" value="PRK03759.1"/>
    <property type="match status" value="1"/>
</dbReference>
<dbReference type="GO" id="GO:0008299">
    <property type="term" value="P:isoprenoid biosynthetic process"/>
    <property type="evidence" value="ECO:0007669"/>
    <property type="project" value="UniProtKB-UniRule"/>
</dbReference>
<evidence type="ECO:0000256" key="8">
    <source>
        <dbReference type="ARBA" id="ARBA00023229"/>
    </source>
</evidence>
<dbReference type="UniPathway" id="UPA00059">
    <property type="reaction ID" value="UER00104"/>
</dbReference>
<comment type="similarity">
    <text evidence="2 10">Belongs to the IPP isomerase type 1 family.</text>
</comment>
<dbReference type="PANTHER" id="PTHR10885">
    <property type="entry name" value="ISOPENTENYL-DIPHOSPHATE DELTA-ISOMERASE"/>
    <property type="match status" value="1"/>
</dbReference>
<comment type="function">
    <text evidence="10">Catalyzes the 1,3-allylic rearrangement of the homoallylic substrate isopentenyl (IPP) to its highly electrophilic allylic isomer, dimethylallyl diphosphate (DMAPP).</text>
</comment>
<proteinExistence type="inferred from homology"/>
<dbReference type="GO" id="GO:0046872">
    <property type="term" value="F:metal ion binding"/>
    <property type="evidence" value="ECO:0007669"/>
    <property type="project" value="UniProtKB-KW"/>
</dbReference>
<feature type="binding site" evidence="10">
    <location>
        <position position="71"/>
    </location>
    <ligand>
        <name>Mn(2+)</name>
        <dbReference type="ChEBI" id="CHEBI:29035"/>
    </ligand>
</feature>
<keyword evidence="9 10" id="KW-0413">Isomerase</keyword>
<evidence type="ECO:0000256" key="2">
    <source>
        <dbReference type="ARBA" id="ARBA00007579"/>
    </source>
</evidence>
<dbReference type="InterPro" id="IPR056375">
    <property type="entry name" value="Idi_bact"/>
</dbReference>
<feature type="binding site" evidence="10">
    <location>
        <position position="89"/>
    </location>
    <ligand>
        <name>Mg(2+)</name>
        <dbReference type="ChEBI" id="CHEBI:18420"/>
    </ligand>
</feature>
<evidence type="ECO:0000259" key="12">
    <source>
        <dbReference type="PROSITE" id="PS51462"/>
    </source>
</evidence>
<dbReference type="AlphaFoldDB" id="A0A1H5L4D7"/>
<reference evidence="13 14" key="1">
    <citation type="submission" date="2016-10" db="EMBL/GenBank/DDBJ databases">
        <authorList>
            <person name="de Groot N.N."/>
        </authorList>
    </citation>
    <scope>NUCLEOTIDE SEQUENCE [LARGE SCALE GENOMIC DNA]</scope>
    <source>
        <strain evidence="13 14">DSM 22274</strain>
    </source>
</reference>
<comment type="pathway">
    <text evidence="1 10">Isoprenoid biosynthesis; dimethylallyl diphosphate biosynthesis; dimethylallyl diphosphate from isopentenyl diphosphate: step 1/1.</text>
</comment>
<comment type="catalytic activity">
    <reaction evidence="10">
        <text>isopentenyl diphosphate = dimethylallyl diphosphate</text>
        <dbReference type="Rhea" id="RHEA:23284"/>
        <dbReference type="ChEBI" id="CHEBI:57623"/>
        <dbReference type="ChEBI" id="CHEBI:128769"/>
        <dbReference type="EC" id="5.3.3.2"/>
    </reaction>
</comment>
<evidence type="ECO:0000256" key="10">
    <source>
        <dbReference type="HAMAP-Rule" id="MF_00202"/>
    </source>
</evidence>
<accession>A0A1H5L4D7</accession>
<evidence type="ECO:0000256" key="4">
    <source>
        <dbReference type="ARBA" id="ARBA00022490"/>
    </source>
</evidence>
<evidence type="ECO:0000256" key="6">
    <source>
        <dbReference type="ARBA" id="ARBA00022842"/>
    </source>
</evidence>
<evidence type="ECO:0000313" key="13">
    <source>
        <dbReference type="EMBL" id="SEE71098.1"/>
    </source>
</evidence>
<name>A0A1H5L4D7_9MICC</name>
<dbReference type="GO" id="GO:0005737">
    <property type="term" value="C:cytoplasm"/>
    <property type="evidence" value="ECO:0007669"/>
    <property type="project" value="UniProtKB-SubCell"/>
</dbReference>
<dbReference type="PIRSF" id="PIRSF018427">
    <property type="entry name" value="Isopntndiph_ism"/>
    <property type="match status" value="1"/>
</dbReference>
<feature type="binding site" evidence="10">
    <location>
        <position position="34"/>
    </location>
    <ligand>
        <name>Mn(2+)</name>
        <dbReference type="ChEBI" id="CHEBI:29035"/>
    </ligand>
</feature>
<dbReference type="PROSITE" id="PS51462">
    <property type="entry name" value="NUDIX"/>
    <property type="match status" value="1"/>
</dbReference>
<dbReference type="CDD" id="cd02885">
    <property type="entry name" value="NUDIX_IPP_Isomerase"/>
    <property type="match status" value="1"/>
</dbReference>
<keyword evidence="4 10" id="KW-0963">Cytoplasm</keyword>
<feature type="active site" evidence="10 11">
    <location>
        <position position="69"/>
    </location>
</feature>
<organism evidence="13 14">
    <name type="scientific">Arthrobacter alpinus</name>
    <dbReference type="NCBI Taxonomy" id="656366"/>
    <lineage>
        <taxon>Bacteria</taxon>
        <taxon>Bacillati</taxon>
        <taxon>Actinomycetota</taxon>
        <taxon>Actinomycetes</taxon>
        <taxon>Micrococcales</taxon>
        <taxon>Micrococcaceae</taxon>
        <taxon>Arthrobacter</taxon>
    </lineage>
</organism>
<dbReference type="Pfam" id="PF00293">
    <property type="entry name" value="NUDIX"/>
    <property type="match status" value="1"/>
</dbReference>
<protein>
    <recommendedName>
        <fullName evidence="3 10">Isopentenyl-diphosphate Delta-isomerase</fullName>
        <shortName evidence="10">IPP isomerase</shortName>
        <ecNumber evidence="3 10">5.3.3.2</ecNumber>
    </recommendedName>
    <alternativeName>
        <fullName evidence="10">IPP:DMAPP isomerase</fullName>
    </alternativeName>
    <alternativeName>
        <fullName evidence="10">Isopentenyl pyrophosphate isomerase</fullName>
    </alternativeName>
</protein>
<dbReference type="GO" id="GO:0050992">
    <property type="term" value="P:dimethylallyl diphosphate biosynthetic process"/>
    <property type="evidence" value="ECO:0007669"/>
    <property type="project" value="UniProtKB-UniRule"/>
</dbReference>
<feature type="active site" evidence="10 11">
    <location>
        <position position="118"/>
    </location>
</feature>
<keyword evidence="5 10" id="KW-0479">Metal-binding</keyword>
<gene>
    <name evidence="10" type="primary">idi</name>
    <name evidence="13" type="ORF">SAMN04489740_2269</name>
</gene>
<comment type="cofactor">
    <cofactor evidence="10">
        <name>Mn(2+)</name>
        <dbReference type="ChEBI" id="CHEBI:29035"/>
    </cofactor>
    <text evidence="10">Binds 1 Mn(2+) ion per subunit.</text>
</comment>
<sequence length="185" mass="20253">MGENIELVRLLDDAGEEIGTADKALVHTTNTPLHLAFSCHLLDSQGRTLLTRRALSKLTWPGVWTNSFCGHPAPGESFEEAIIRRAAVELNITVTGIQPALPHFRYRAVDASGIVENEICPVYTAIYEGDGTIDPNPDEICDWAWADVVDVEEAVSATPFAFSPWLVEQLSEGVYTGGRFPTQRG</sequence>